<dbReference type="CDD" id="cd11649">
    <property type="entry name" value="RsmI_like"/>
    <property type="match status" value="1"/>
</dbReference>
<sequence>MTGKLYLIPTPISQENMAWALPAAVQQCIEELSYFIVEHPKTARQFLKQLNCKLPLQDLHMQTLNEHTPAKDVRALLDPLLAGHDAGLLSEAGCPAVADPGAELVRLAHKNNIVVTPLVGPSAILLALMASGLNGQRFAFHGYLPVESVARANRIVELEKLSISLQQTQIFIEAPYRNQKLLEQLVSVCRDSTDLCVASHLTFSSELVMTKPVKEWRRSLPDINKIPAIFLLHG</sequence>
<dbReference type="OrthoDB" id="7061662at2"/>
<dbReference type="GO" id="GO:0008168">
    <property type="term" value="F:methyltransferase activity"/>
    <property type="evidence" value="ECO:0007669"/>
    <property type="project" value="UniProtKB-KW"/>
</dbReference>
<dbReference type="GO" id="GO:0032259">
    <property type="term" value="P:methylation"/>
    <property type="evidence" value="ECO:0007669"/>
    <property type="project" value="UniProtKB-KW"/>
</dbReference>
<evidence type="ECO:0000313" key="1">
    <source>
        <dbReference type="EMBL" id="SEO78567.1"/>
    </source>
</evidence>
<accession>A0A1H8SJ30</accession>
<gene>
    <name evidence="2" type="ORF">E6Q60_11215</name>
    <name evidence="1" type="ORF">SAMN05216333_11915</name>
</gene>
<dbReference type="AlphaFoldDB" id="A0A1H8SJ30"/>
<dbReference type="EMBL" id="SSFX01000091">
    <property type="protein sequence ID" value="TXI26863.1"/>
    <property type="molecule type" value="Genomic_DNA"/>
</dbReference>
<dbReference type="RefSeq" id="WP_090320557.1">
    <property type="nucleotide sequence ID" value="NZ_FNOE01000020.1"/>
</dbReference>
<keyword evidence="1" id="KW-0808">Transferase</keyword>
<dbReference type="EMBL" id="FODO01000019">
    <property type="protein sequence ID" value="SEO78567.1"/>
    <property type="molecule type" value="Genomic_DNA"/>
</dbReference>
<dbReference type="PANTHER" id="PTHR46111">
    <property type="entry name" value="RIBOSOMAL RNA SMALL SUBUNIT METHYLTRANSFERASE I"/>
    <property type="match status" value="1"/>
</dbReference>
<evidence type="ECO:0000313" key="4">
    <source>
        <dbReference type="Proteomes" id="UP000321055"/>
    </source>
</evidence>
<organism evidence="1 3">
    <name type="scientific">Nitrosomonas oligotropha</name>
    <dbReference type="NCBI Taxonomy" id="42354"/>
    <lineage>
        <taxon>Bacteria</taxon>
        <taxon>Pseudomonadati</taxon>
        <taxon>Pseudomonadota</taxon>
        <taxon>Betaproteobacteria</taxon>
        <taxon>Nitrosomonadales</taxon>
        <taxon>Nitrosomonadaceae</taxon>
        <taxon>Nitrosomonas</taxon>
    </lineage>
</organism>
<name>A0A1H8SJ30_9PROT</name>
<dbReference type="InterPro" id="IPR035996">
    <property type="entry name" value="4pyrrol_Methylase_sf"/>
</dbReference>
<evidence type="ECO:0000313" key="3">
    <source>
        <dbReference type="Proteomes" id="UP000198814"/>
    </source>
</evidence>
<keyword evidence="3" id="KW-1185">Reference proteome</keyword>
<reference evidence="2 4" key="3">
    <citation type="submission" date="2018-09" db="EMBL/GenBank/DDBJ databases">
        <title>Metagenome Assembled Genomes from an Advanced Water Purification Facility.</title>
        <authorList>
            <person name="Stamps B.W."/>
            <person name="Spear J.R."/>
        </authorList>
    </citation>
    <scope>NUCLEOTIDE SEQUENCE [LARGE SCALE GENOMIC DNA]</scope>
    <source>
        <strain evidence="2">Bin_54_1</strain>
    </source>
</reference>
<dbReference type="Gene3D" id="3.30.950.10">
    <property type="entry name" value="Methyltransferase, Cobalt-precorrin-4 Transmethylase, Domain 2"/>
    <property type="match status" value="1"/>
</dbReference>
<keyword evidence="1" id="KW-0489">Methyltransferase</keyword>
<dbReference type="PANTHER" id="PTHR46111:SF2">
    <property type="entry name" value="SAM-DEPENDENT METHYLTRANSFERASE"/>
    <property type="match status" value="1"/>
</dbReference>
<dbReference type="Gene3D" id="3.40.1010.10">
    <property type="entry name" value="Cobalt-precorrin-4 Transmethylase, Domain 1"/>
    <property type="match status" value="1"/>
</dbReference>
<dbReference type="InterPro" id="IPR014777">
    <property type="entry name" value="4pyrrole_Mease_sub1"/>
</dbReference>
<dbReference type="InterPro" id="IPR008189">
    <property type="entry name" value="rRNA_ssu_MeTfrase_I"/>
</dbReference>
<dbReference type="PIRSF" id="PIRSF005917">
    <property type="entry name" value="MTase_YraL"/>
    <property type="match status" value="1"/>
</dbReference>
<evidence type="ECO:0000313" key="2">
    <source>
        <dbReference type="EMBL" id="TXI26863.1"/>
    </source>
</evidence>
<dbReference type="InterPro" id="IPR014776">
    <property type="entry name" value="4pyrrole_Mease_sub2"/>
</dbReference>
<dbReference type="Proteomes" id="UP000198814">
    <property type="component" value="Unassembled WGS sequence"/>
</dbReference>
<reference evidence="3" key="1">
    <citation type="submission" date="2016-10" db="EMBL/GenBank/DDBJ databases">
        <authorList>
            <person name="Varghese N."/>
            <person name="Submissions S."/>
        </authorList>
    </citation>
    <scope>NUCLEOTIDE SEQUENCE [LARGE SCALE GENOMIC DNA]</scope>
    <source>
        <strain evidence="3">Nm76</strain>
    </source>
</reference>
<dbReference type="Proteomes" id="UP000321055">
    <property type="component" value="Unassembled WGS sequence"/>
</dbReference>
<reference evidence="1" key="2">
    <citation type="submission" date="2016-10" db="EMBL/GenBank/DDBJ databases">
        <authorList>
            <person name="de Groot N.N."/>
        </authorList>
    </citation>
    <scope>NUCLEOTIDE SEQUENCE [LARGE SCALE GENOMIC DNA]</scope>
    <source>
        <strain evidence="1">Nm76</strain>
    </source>
</reference>
<protein>
    <submittedName>
        <fullName evidence="1">16S rRNA (Cytidine1402-2'-O)-methyltransferase</fullName>
    </submittedName>
    <submittedName>
        <fullName evidence="2">SAM-dependent methyltransferase</fullName>
    </submittedName>
</protein>
<dbReference type="SUPFAM" id="SSF53790">
    <property type="entry name" value="Tetrapyrrole methylase"/>
    <property type="match status" value="1"/>
</dbReference>
<dbReference type="STRING" id="42354.SAMN05216333_11915"/>
<proteinExistence type="predicted"/>